<accession>A0ACB8BEE5</accession>
<feature type="non-terminal residue" evidence="1">
    <location>
        <position position="1"/>
    </location>
</feature>
<evidence type="ECO:0000313" key="2">
    <source>
        <dbReference type="Proteomes" id="UP000790709"/>
    </source>
</evidence>
<protein>
    <submittedName>
        <fullName evidence="1">Uncharacterized protein</fullName>
    </submittedName>
</protein>
<name>A0ACB8BEE5_9AGAM</name>
<evidence type="ECO:0000313" key="1">
    <source>
        <dbReference type="EMBL" id="KAH7923644.1"/>
    </source>
</evidence>
<dbReference type="EMBL" id="MU266447">
    <property type="protein sequence ID" value="KAH7923644.1"/>
    <property type="molecule type" value="Genomic_DNA"/>
</dbReference>
<gene>
    <name evidence="1" type="ORF">BV22DRAFT_1015059</name>
</gene>
<organism evidence="1 2">
    <name type="scientific">Leucogyrophana mollusca</name>
    <dbReference type="NCBI Taxonomy" id="85980"/>
    <lineage>
        <taxon>Eukaryota</taxon>
        <taxon>Fungi</taxon>
        <taxon>Dikarya</taxon>
        <taxon>Basidiomycota</taxon>
        <taxon>Agaricomycotina</taxon>
        <taxon>Agaricomycetes</taxon>
        <taxon>Agaricomycetidae</taxon>
        <taxon>Boletales</taxon>
        <taxon>Boletales incertae sedis</taxon>
        <taxon>Leucogyrophana</taxon>
    </lineage>
</organism>
<proteinExistence type="predicted"/>
<keyword evidence="2" id="KW-1185">Reference proteome</keyword>
<dbReference type="Proteomes" id="UP000790709">
    <property type="component" value="Unassembled WGS sequence"/>
</dbReference>
<reference evidence="1" key="1">
    <citation type="journal article" date="2021" name="New Phytol.">
        <title>Evolutionary innovations through gain and loss of genes in the ectomycorrhizal Boletales.</title>
        <authorList>
            <person name="Wu G."/>
            <person name="Miyauchi S."/>
            <person name="Morin E."/>
            <person name="Kuo A."/>
            <person name="Drula E."/>
            <person name="Varga T."/>
            <person name="Kohler A."/>
            <person name="Feng B."/>
            <person name="Cao Y."/>
            <person name="Lipzen A."/>
            <person name="Daum C."/>
            <person name="Hundley H."/>
            <person name="Pangilinan J."/>
            <person name="Johnson J."/>
            <person name="Barry K."/>
            <person name="LaButti K."/>
            <person name="Ng V."/>
            <person name="Ahrendt S."/>
            <person name="Min B."/>
            <person name="Choi I.G."/>
            <person name="Park H."/>
            <person name="Plett J.M."/>
            <person name="Magnuson J."/>
            <person name="Spatafora J.W."/>
            <person name="Nagy L.G."/>
            <person name="Henrissat B."/>
            <person name="Grigoriev I.V."/>
            <person name="Yang Z.L."/>
            <person name="Xu J."/>
            <person name="Martin F.M."/>
        </authorList>
    </citation>
    <scope>NUCLEOTIDE SEQUENCE</scope>
    <source>
        <strain evidence="1">KUC20120723A-06</strain>
    </source>
</reference>
<sequence>VIADLCWIDSLLSMLPNTMPFASVDPVDLGWWDNASTSFGVGVVVGIHWAVWR</sequence>
<comment type="caution">
    <text evidence="1">The sequence shown here is derived from an EMBL/GenBank/DDBJ whole genome shotgun (WGS) entry which is preliminary data.</text>
</comment>